<proteinExistence type="predicted"/>
<keyword evidence="2" id="KW-1185">Reference proteome</keyword>
<evidence type="ECO:0000313" key="1">
    <source>
        <dbReference type="EMBL" id="KAL1132726.1"/>
    </source>
</evidence>
<protein>
    <submittedName>
        <fullName evidence="1">Uncharacterized protein</fullName>
    </submittedName>
</protein>
<comment type="caution">
    <text evidence="1">The sequence shown here is derived from an EMBL/GenBank/DDBJ whole genome shotgun (WGS) entry which is preliminary data.</text>
</comment>
<accession>A0ABD0YNQ9</accession>
<gene>
    <name evidence="1" type="ORF">AAG570_010678</name>
</gene>
<dbReference type="AlphaFoldDB" id="A0ABD0YNQ9"/>
<dbReference type="EMBL" id="JBFDAA010000005">
    <property type="protein sequence ID" value="KAL1132726.1"/>
    <property type="molecule type" value="Genomic_DNA"/>
</dbReference>
<dbReference type="Proteomes" id="UP001558652">
    <property type="component" value="Unassembled WGS sequence"/>
</dbReference>
<evidence type="ECO:0000313" key="2">
    <source>
        <dbReference type="Proteomes" id="UP001558652"/>
    </source>
</evidence>
<reference evidence="1 2" key="1">
    <citation type="submission" date="2024-07" db="EMBL/GenBank/DDBJ databases">
        <title>Chromosome-level genome assembly of the water stick insect Ranatra chinensis (Heteroptera: Nepidae).</title>
        <authorList>
            <person name="Liu X."/>
        </authorList>
    </citation>
    <scope>NUCLEOTIDE SEQUENCE [LARGE SCALE GENOMIC DNA]</scope>
    <source>
        <strain evidence="1">Cailab_2021Rc</strain>
        <tissue evidence="1">Muscle</tissue>
    </source>
</reference>
<name>A0ABD0YNQ9_9HEMI</name>
<sequence length="1036" mass="115255">MKNHIKNEATDDLPACPKETSEIWELKGKTGKPLRLFTNSGNPVTDWSGRPLRNIRGEMLFTFISESNRWVDPIGNLLRDAYGNKPGEFNFDPERVPKKEILMEPISDDSGKPMLIYDMKGNPLTNICGQPLADSQGNCLLLFDSRGDPISDVVGRTIMNERGEILTDPRKQAILTPRGEPAYLFDIWGKPLTDQNGYPLQDLRGEPIVMKDRLNSPWMTNYGSDLYDADGTRRSDARFDMSKKPRTKTDSALNKVENGSDKSIFIFDKFGRPLTDWNANPLINRSGKSVLSEELEKMNEVYKIPKEIYQASKFCVLRNNDGLGARLYNAEGRPLTNHLGEVLTNARGSLLLKFDSEGYPIGDMNGEKCFDDLGNAIGSRRFYPFGPNGHYNLKTLNLKGKDLGVLFDATGLPVTDAHGNPLFNSKGKSMVKFSENNIPINGIDGGILFEISGLPLPQSLDKPLYCPRGCPVRLFDSDGHPLTDKFGYILKCVKGEYLLKVDQINRIVSDRKNGPVFDAKRVPKYLHLEFDCRRVPENETESQRKRCRSPKVLYNFKGFPLTDSSGKLLVDVTGKPLIEFECTKNPEISNLVFDLEGSTYVRRVEVGCALNHLLFTGDGIPLTDTAGHILKSRTGSLLVELDSNGLPIKDALSRPLYDENGKLLTNQSPVRSKIAAEGQFISINLNCNLYDHKDWPLTDEQGFLLYKSTGSPLIIVDNNGKPLSDYMGDPVYDENGVPVTAKAGCWVDQHGRGLRLYDPDGLPLTDVEGRELYDLSGNSCIRADSIGRPAMDREFRPIRDALGSHITDPKFDASVSPQGPHRCIEVLDDRSRATRIFDKTGRPLTDCKGRCMFSSDGSPLIRISDSGRLADREGDTVYDADKMPLGCGPGKPIKYPCGKPMRLYDSCAWPLTDKEGFPLLTAGGRSMLLVDRLGRPASDLNGGDLYDGEGRKSGEDGFAPLISPWGDGFTKLCLFGLPEKIYDEKARPLTDSDGLLLMNAFGQELVSLGCRRLFNEIGEEVYRFKNSRRATKKGRK</sequence>
<organism evidence="1 2">
    <name type="scientific">Ranatra chinensis</name>
    <dbReference type="NCBI Taxonomy" id="642074"/>
    <lineage>
        <taxon>Eukaryota</taxon>
        <taxon>Metazoa</taxon>
        <taxon>Ecdysozoa</taxon>
        <taxon>Arthropoda</taxon>
        <taxon>Hexapoda</taxon>
        <taxon>Insecta</taxon>
        <taxon>Pterygota</taxon>
        <taxon>Neoptera</taxon>
        <taxon>Paraneoptera</taxon>
        <taxon>Hemiptera</taxon>
        <taxon>Heteroptera</taxon>
        <taxon>Panheteroptera</taxon>
        <taxon>Nepomorpha</taxon>
        <taxon>Nepidae</taxon>
        <taxon>Ranatrinae</taxon>
        <taxon>Ranatra</taxon>
    </lineage>
</organism>